<accession>A0A512NB89</accession>
<organism evidence="2 3">
    <name type="scientific">Reyranella soli</name>
    <dbReference type="NCBI Taxonomy" id="1230389"/>
    <lineage>
        <taxon>Bacteria</taxon>
        <taxon>Pseudomonadati</taxon>
        <taxon>Pseudomonadota</taxon>
        <taxon>Alphaproteobacteria</taxon>
        <taxon>Hyphomicrobiales</taxon>
        <taxon>Reyranellaceae</taxon>
        <taxon>Reyranella</taxon>
    </lineage>
</organism>
<dbReference type="AlphaFoldDB" id="A0A512NB89"/>
<keyword evidence="3" id="KW-1185">Reference proteome</keyword>
<proteinExistence type="predicted"/>
<evidence type="ECO:0000313" key="3">
    <source>
        <dbReference type="Proteomes" id="UP000321058"/>
    </source>
</evidence>
<dbReference type="EMBL" id="BKAJ01000057">
    <property type="protein sequence ID" value="GEP56210.1"/>
    <property type="molecule type" value="Genomic_DNA"/>
</dbReference>
<evidence type="ECO:0000313" key="2">
    <source>
        <dbReference type="EMBL" id="GEP56210.1"/>
    </source>
</evidence>
<feature type="signal peptide" evidence="1">
    <location>
        <begin position="1"/>
        <end position="27"/>
    </location>
</feature>
<gene>
    <name evidence="2" type="ORF">RSO01_33760</name>
</gene>
<name>A0A512NB89_9HYPH</name>
<dbReference type="OrthoDB" id="9827182at2"/>
<protein>
    <submittedName>
        <fullName evidence="2">Uncharacterized protein</fullName>
    </submittedName>
</protein>
<dbReference type="RefSeq" id="WP_147150279.1">
    <property type="nucleotide sequence ID" value="NZ_BKAJ01000057.1"/>
</dbReference>
<comment type="caution">
    <text evidence="2">The sequence shown here is derived from an EMBL/GenBank/DDBJ whole genome shotgun (WGS) entry which is preliminary data.</text>
</comment>
<sequence>MRRNQFKALVALLAALVVFGRVGMADAQDSWNFTNEINCATAPVYGVPFNRCWTSNVRTFRIGNVQSWRLTYTDSKSEFAIGLYRLVQAHGVGGLSPVSSSSAVDWLRTADALKNVTGGAGGWAYAASRAGDHYVTFQKAQRQCIGFVRNGSGTPGQLNWILGAAFCRETSTPIPTAEAEFVADAVKVRD</sequence>
<dbReference type="Proteomes" id="UP000321058">
    <property type="component" value="Unassembled WGS sequence"/>
</dbReference>
<reference evidence="2 3" key="1">
    <citation type="submission" date="2019-07" db="EMBL/GenBank/DDBJ databases">
        <title>Whole genome shotgun sequence of Reyranella soli NBRC 108950.</title>
        <authorList>
            <person name="Hosoyama A."/>
            <person name="Uohara A."/>
            <person name="Ohji S."/>
            <person name="Ichikawa N."/>
        </authorList>
    </citation>
    <scope>NUCLEOTIDE SEQUENCE [LARGE SCALE GENOMIC DNA]</scope>
    <source>
        <strain evidence="2 3">NBRC 108950</strain>
    </source>
</reference>
<keyword evidence="1" id="KW-0732">Signal</keyword>
<feature type="chain" id="PRO_5021698583" evidence="1">
    <location>
        <begin position="28"/>
        <end position="190"/>
    </location>
</feature>
<evidence type="ECO:0000256" key="1">
    <source>
        <dbReference type="SAM" id="SignalP"/>
    </source>
</evidence>